<dbReference type="Pfam" id="PF00149">
    <property type="entry name" value="Metallophos"/>
    <property type="match status" value="1"/>
</dbReference>
<reference evidence="2 3" key="1">
    <citation type="submission" date="2019-12" db="EMBL/GenBank/DDBJ databases">
        <title>Rhizobium genotypes associated with high levels of biological nitrogen fixation by grain legumes in a temperate-maritime cropping system.</title>
        <authorList>
            <person name="Maluk M."/>
            <person name="Francesc Ferrando Molina F."/>
            <person name="Lopez Del Egido L."/>
            <person name="Lafos M."/>
            <person name="Langarica-Fuentes A."/>
            <person name="Gebre Yohannes G."/>
            <person name="Young M.W."/>
            <person name="Martin P."/>
            <person name="Gantlett R."/>
            <person name="Kenicer G."/>
            <person name="Hawes C."/>
            <person name="Begg G.S."/>
            <person name="Quilliam R.S."/>
            <person name="Squire G.R."/>
            <person name="Poole P.S."/>
            <person name="Young P.W."/>
            <person name="Iannetta P.M."/>
            <person name="James E.K."/>
        </authorList>
    </citation>
    <scope>NUCLEOTIDE SEQUENCE [LARGE SCALE GENOMIC DNA]</scope>
    <source>
        <strain evidence="2 3">JHI985</strain>
    </source>
</reference>
<dbReference type="Gene3D" id="3.60.21.10">
    <property type="match status" value="1"/>
</dbReference>
<accession>A0AAE5C4K5</accession>
<dbReference type="GO" id="GO:0016787">
    <property type="term" value="F:hydrolase activity"/>
    <property type="evidence" value="ECO:0007669"/>
    <property type="project" value="InterPro"/>
</dbReference>
<dbReference type="EMBL" id="WUFC01000020">
    <property type="protein sequence ID" value="NEI50531.1"/>
    <property type="molecule type" value="Genomic_DNA"/>
</dbReference>
<dbReference type="AlphaFoldDB" id="A0AAE5C4K5"/>
<organism evidence="2 3">
    <name type="scientific">Rhizobium ruizarguesonis</name>
    <dbReference type="NCBI Taxonomy" id="2081791"/>
    <lineage>
        <taxon>Bacteria</taxon>
        <taxon>Pseudomonadati</taxon>
        <taxon>Pseudomonadota</taxon>
        <taxon>Alphaproteobacteria</taxon>
        <taxon>Hyphomicrobiales</taxon>
        <taxon>Rhizobiaceae</taxon>
        <taxon>Rhizobium/Agrobacterium group</taxon>
        <taxon>Rhizobium</taxon>
    </lineage>
</organism>
<name>A0AAE5C4K5_9HYPH</name>
<dbReference type="SUPFAM" id="SSF56300">
    <property type="entry name" value="Metallo-dependent phosphatases"/>
    <property type="match status" value="1"/>
</dbReference>
<dbReference type="InterPro" id="IPR004843">
    <property type="entry name" value="Calcineurin-like_PHP"/>
</dbReference>
<sequence>MRAWVFSDLHLEMGASANLEVPKADICICAGDIADGGVVASVRFLGELVAPFMPVVFVPGNHEYYRASFIEGIRAGVEEARKYDGVFLLDREAISINDVHIIGATLWTDFALFGNPRLAMLAADGALNDYRKIKLSKQPYRRFTTHFAMAEHFKARECIDTCLSASIDFPTIVVTHHAPSILSVSREYIDDPLTPSFASNLERMVLRHQPRLWVHGHLHNSSDYRIGSTRVICNPRGLPGESSSKTFNPKLVVEVHPEFDEDLNKGRGQSLGSVLDDQQFKPLSRRLIVRRTPKRPD</sequence>
<evidence type="ECO:0000259" key="1">
    <source>
        <dbReference type="Pfam" id="PF00149"/>
    </source>
</evidence>
<gene>
    <name evidence="2" type="ORF">GR217_22870</name>
</gene>
<dbReference type="Proteomes" id="UP000661163">
    <property type="component" value="Unassembled WGS sequence"/>
</dbReference>
<dbReference type="InterPro" id="IPR029052">
    <property type="entry name" value="Metallo-depent_PP-like"/>
</dbReference>
<proteinExistence type="predicted"/>
<comment type="caution">
    <text evidence="2">The sequence shown here is derived from an EMBL/GenBank/DDBJ whole genome shotgun (WGS) entry which is preliminary data.</text>
</comment>
<evidence type="ECO:0000313" key="3">
    <source>
        <dbReference type="Proteomes" id="UP000661163"/>
    </source>
</evidence>
<protein>
    <recommendedName>
        <fullName evidence="1">Calcineurin-like phosphoesterase domain-containing protein</fullName>
    </recommendedName>
</protein>
<dbReference type="PANTHER" id="PTHR37844">
    <property type="entry name" value="SER/THR PROTEIN PHOSPHATASE SUPERFAMILY (AFU_ORTHOLOGUE AFUA_1G14840)"/>
    <property type="match status" value="1"/>
</dbReference>
<dbReference type="PANTHER" id="PTHR37844:SF2">
    <property type="entry name" value="SER_THR PROTEIN PHOSPHATASE SUPERFAMILY (AFU_ORTHOLOGUE AFUA_1G14840)"/>
    <property type="match status" value="1"/>
</dbReference>
<feature type="domain" description="Calcineurin-like phosphoesterase" evidence="1">
    <location>
        <begin position="1"/>
        <end position="220"/>
    </location>
</feature>
<evidence type="ECO:0000313" key="2">
    <source>
        <dbReference type="EMBL" id="NEI50531.1"/>
    </source>
</evidence>
<dbReference type="RefSeq" id="WP_164566401.1">
    <property type="nucleotide sequence ID" value="NZ_WUFC01000020.1"/>
</dbReference>